<keyword evidence="2" id="KW-1185">Reference proteome</keyword>
<evidence type="ECO:0000313" key="1">
    <source>
        <dbReference type="EMBL" id="QCI87068.1"/>
    </source>
</evidence>
<dbReference type="Proteomes" id="UP000298615">
    <property type="component" value="Chromosome"/>
</dbReference>
<gene>
    <name evidence="1" type="ORF">FA707_08855</name>
</gene>
<dbReference type="KEGG" id="vao:FA707_08855"/>
<name>A0A4D7CSN8_9ENTE</name>
<dbReference type="AlphaFoldDB" id="A0A4D7CSN8"/>
<reference evidence="1 2" key="1">
    <citation type="submission" date="2019-04" db="EMBL/GenBank/DDBJ databases">
        <title>Vagococcus sp. nov., isolated from faeces of yaks (Bos grunniens).</title>
        <authorList>
            <person name="Ge Y."/>
        </authorList>
    </citation>
    <scope>NUCLEOTIDE SEQUENCE [LARGE SCALE GENOMIC DNA]</scope>
    <source>
        <strain evidence="1 2">MN-17</strain>
    </source>
</reference>
<organism evidence="1 2">
    <name type="scientific">Vagococcus zengguangii</name>
    <dbReference type="NCBI Taxonomy" id="2571750"/>
    <lineage>
        <taxon>Bacteria</taxon>
        <taxon>Bacillati</taxon>
        <taxon>Bacillota</taxon>
        <taxon>Bacilli</taxon>
        <taxon>Lactobacillales</taxon>
        <taxon>Enterococcaceae</taxon>
        <taxon>Vagococcus</taxon>
    </lineage>
</organism>
<dbReference type="RefSeq" id="WP_136953890.1">
    <property type="nucleotide sequence ID" value="NZ_CP039712.1"/>
</dbReference>
<evidence type="ECO:0000313" key="2">
    <source>
        <dbReference type="Proteomes" id="UP000298615"/>
    </source>
</evidence>
<protein>
    <submittedName>
        <fullName evidence="1">Uncharacterized protein</fullName>
    </submittedName>
</protein>
<dbReference type="OrthoDB" id="2881498at2"/>
<accession>A0A4D7CSN8</accession>
<proteinExistence type="predicted"/>
<sequence length="72" mass="7833">MIAIDVAMQQDNVIALLEGLSEGITYKFIEKKGIKLTFEVAGAEPEAAAKAAKEAIKSEPWGKVLYFQCNAM</sequence>
<dbReference type="EMBL" id="CP039712">
    <property type="protein sequence ID" value="QCI87068.1"/>
    <property type="molecule type" value="Genomic_DNA"/>
</dbReference>